<sequence length="216" mass="24667">MARPESSAQDRQRMRERMIDAARRLYLDRGAEALSLRTLADALGISHTLPYRYFGNKQALLAQLRRDAVERFHAWVLERDPAGADPLTRLRALFDAYLGFARRHPPEYRLIFASDQPPPDRYPELLAARERMFDFAMDVVQDCIDAGLVQGDAREIAHAYWISLHGLMTLHVAHQLVHGCRFEQLAPALLERLLGPLGTSNAGRSRTRKAAKEQRR</sequence>
<dbReference type="PROSITE" id="PS50977">
    <property type="entry name" value="HTH_TETR_2"/>
    <property type="match status" value="1"/>
</dbReference>
<dbReference type="SUPFAM" id="SSF46689">
    <property type="entry name" value="Homeodomain-like"/>
    <property type="match status" value="1"/>
</dbReference>
<evidence type="ECO:0000259" key="5">
    <source>
        <dbReference type="PROSITE" id="PS50977"/>
    </source>
</evidence>
<evidence type="ECO:0000313" key="6">
    <source>
        <dbReference type="EMBL" id="MES0874868.1"/>
    </source>
</evidence>
<dbReference type="InterPro" id="IPR001647">
    <property type="entry name" value="HTH_TetR"/>
</dbReference>
<evidence type="ECO:0000256" key="2">
    <source>
        <dbReference type="ARBA" id="ARBA00023125"/>
    </source>
</evidence>
<keyword evidence="7" id="KW-1185">Reference proteome</keyword>
<evidence type="ECO:0000313" key="7">
    <source>
        <dbReference type="Proteomes" id="UP001465331"/>
    </source>
</evidence>
<protein>
    <submittedName>
        <fullName evidence="6">TetR/AcrR family transcriptional regulator</fullName>
    </submittedName>
</protein>
<reference evidence="6 7" key="1">
    <citation type="submission" date="2024-06" db="EMBL/GenBank/DDBJ databases">
        <authorList>
            <person name="Li Z."/>
            <person name="Jiang Y."/>
        </authorList>
    </citation>
    <scope>NUCLEOTIDE SEQUENCE [LARGE SCALE GENOMIC DNA]</scope>
    <source>
        <strain evidence="6 7">HSW-8</strain>
    </source>
</reference>
<dbReference type="PRINTS" id="PR00455">
    <property type="entry name" value="HTHTETR"/>
</dbReference>
<dbReference type="RefSeq" id="WP_352890252.1">
    <property type="nucleotide sequence ID" value="NZ_JBEPIJ010000016.1"/>
</dbReference>
<keyword evidence="1" id="KW-0805">Transcription regulation</keyword>
<organism evidence="6 7">
    <name type="scientific">Sinimarinibacterium thermocellulolyticum</name>
    <dbReference type="NCBI Taxonomy" id="3170016"/>
    <lineage>
        <taxon>Bacteria</taxon>
        <taxon>Pseudomonadati</taxon>
        <taxon>Pseudomonadota</taxon>
        <taxon>Gammaproteobacteria</taxon>
        <taxon>Nevskiales</taxon>
        <taxon>Nevskiaceae</taxon>
        <taxon>Sinimarinibacterium</taxon>
    </lineage>
</organism>
<dbReference type="Proteomes" id="UP001465331">
    <property type="component" value="Unassembled WGS sequence"/>
</dbReference>
<feature type="domain" description="HTH tetR-type" evidence="5">
    <location>
        <begin position="12"/>
        <end position="72"/>
    </location>
</feature>
<name>A0ABV2AC96_9GAMM</name>
<dbReference type="SUPFAM" id="SSF48498">
    <property type="entry name" value="Tetracyclin repressor-like, C-terminal domain"/>
    <property type="match status" value="1"/>
</dbReference>
<keyword evidence="3" id="KW-0804">Transcription</keyword>
<keyword evidence="2 4" id="KW-0238">DNA-binding</keyword>
<dbReference type="EMBL" id="JBEPIJ010000016">
    <property type="protein sequence ID" value="MES0874868.1"/>
    <property type="molecule type" value="Genomic_DNA"/>
</dbReference>
<feature type="DNA-binding region" description="H-T-H motif" evidence="4">
    <location>
        <begin position="35"/>
        <end position="54"/>
    </location>
</feature>
<proteinExistence type="predicted"/>
<dbReference type="PANTHER" id="PTHR30055:SF234">
    <property type="entry name" value="HTH-TYPE TRANSCRIPTIONAL REGULATOR BETI"/>
    <property type="match status" value="1"/>
</dbReference>
<comment type="caution">
    <text evidence="6">The sequence shown here is derived from an EMBL/GenBank/DDBJ whole genome shotgun (WGS) entry which is preliminary data.</text>
</comment>
<dbReference type="InterPro" id="IPR025996">
    <property type="entry name" value="MT1864/Rv1816-like_C"/>
</dbReference>
<dbReference type="PANTHER" id="PTHR30055">
    <property type="entry name" value="HTH-TYPE TRANSCRIPTIONAL REGULATOR RUTR"/>
    <property type="match status" value="1"/>
</dbReference>
<dbReference type="InterPro" id="IPR036271">
    <property type="entry name" value="Tet_transcr_reg_TetR-rel_C_sf"/>
</dbReference>
<evidence type="ECO:0000256" key="1">
    <source>
        <dbReference type="ARBA" id="ARBA00023015"/>
    </source>
</evidence>
<dbReference type="Gene3D" id="1.10.357.10">
    <property type="entry name" value="Tetracycline Repressor, domain 2"/>
    <property type="match status" value="1"/>
</dbReference>
<evidence type="ECO:0000256" key="3">
    <source>
        <dbReference type="ARBA" id="ARBA00023163"/>
    </source>
</evidence>
<evidence type="ECO:0000256" key="4">
    <source>
        <dbReference type="PROSITE-ProRule" id="PRU00335"/>
    </source>
</evidence>
<gene>
    <name evidence="6" type="ORF">ABSH63_12760</name>
</gene>
<dbReference type="InterPro" id="IPR009057">
    <property type="entry name" value="Homeodomain-like_sf"/>
</dbReference>
<dbReference type="InterPro" id="IPR050109">
    <property type="entry name" value="HTH-type_TetR-like_transc_reg"/>
</dbReference>
<accession>A0ABV2AC96</accession>
<dbReference type="Pfam" id="PF13305">
    <property type="entry name" value="TetR_C_33"/>
    <property type="match status" value="1"/>
</dbReference>
<dbReference type="Pfam" id="PF00440">
    <property type="entry name" value="TetR_N"/>
    <property type="match status" value="1"/>
</dbReference>